<gene>
    <name evidence="1" type="ORF">GIB67_009721</name>
</gene>
<name>A0A7J7LBH9_9MAGN</name>
<dbReference type="EMBL" id="JACGCM010002435">
    <property type="protein sequence ID" value="KAF6139874.1"/>
    <property type="molecule type" value="Genomic_DNA"/>
</dbReference>
<feature type="non-terminal residue" evidence="1">
    <location>
        <position position="1"/>
    </location>
</feature>
<comment type="caution">
    <text evidence="1">The sequence shown here is derived from an EMBL/GenBank/DDBJ whole genome shotgun (WGS) entry which is preliminary data.</text>
</comment>
<protein>
    <submittedName>
        <fullName evidence="1">Uncharacterized protein</fullName>
    </submittedName>
</protein>
<evidence type="ECO:0000313" key="1">
    <source>
        <dbReference type="EMBL" id="KAF6139874.1"/>
    </source>
</evidence>
<proteinExistence type="predicted"/>
<organism evidence="1 2">
    <name type="scientific">Kingdonia uniflora</name>
    <dbReference type="NCBI Taxonomy" id="39325"/>
    <lineage>
        <taxon>Eukaryota</taxon>
        <taxon>Viridiplantae</taxon>
        <taxon>Streptophyta</taxon>
        <taxon>Embryophyta</taxon>
        <taxon>Tracheophyta</taxon>
        <taxon>Spermatophyta</taxon>
        <taxon>Magnoliopsida</taxon>
        <taxon>Ranunculales</taxon>
        <taxon>Circaeasteraceae</taxon>
        <taxon>Kingdonia</taxon>
    </lineage>
</organism>
<dbReference type="Proteomes" id="UP000541444">
    <property type="component" value="Unassembled WGS sequence"/>
</dbReference>
<reference evidence="1 2" key="1">
    <citation type="journal article" date="2020" name="IScience">
        <title>Genome Sequencing of the Endangered Kingdonia uniflora (Circaeasteraceae, Ranunculales) Reveals Potential Mechanisms of Evolutionary Specialization.</title>
        <authorList>
            <person name="Sun Y."/>
            <person name="Deng T."/>
            <person name="Zhang A."/>
            <person name="Moore M.J."/>
            <person name="Landis J.B."/>
            <person name="Lin N."/>
            <person name="Zhang H."/>
            <person name="Zhang X."/>
            <person name="Huang J."/>
            <person name="Zhang X."/>
            <person name="Sun H."/>
            <person name="Wang H."/>
        </authorList>
    </citation>
    <scope>NUCLEOTIDE SEQUENCE [LARGE SCALE GENOMIC DNA]</scope>
    <source>
        <strain evidence="1">TB1705</strain>
        <tissue evidence="1">Leaf</tissue>
    </source>
</reference>
<sequence>NILRSLKYILNYNRRRCRLSFRLYLPASLRITSRENRIKFLSLSYILNYNWCQCHFSCRLCLPMSPRITSRKNQIEFLGDYRRDNRMY</sequence>
<dbReference type="AlphaFoldDB" id="A0A7J7LBH9"/>
<keyword evidence="2" id="KW-1185">Reference proteome</keyword>
<evidence type="ECO:0000313" key="2">
    <source>
        <dbReference type="Proteomes" id="UP000541444"/>
    </source>
</evidence>
<accession>A0A7J7LBH9</accession>